<dbReference type="AlphaFoldDB" id="A0A2S9YJD6"/>
<dbReference type="InterPro" id="IPR007111">
    <property type="entry name" value="NACHT_NTPase"/>
</dbReference>
<evidence type="ECO:0000259" key="1">
    <source>
        <dbReference type="PROSITE" id="PS50837"/>
    </source>
</evidence>
<dbReference type="InterPro" id="IPR027417">
    <property type="entry name" value="P-loop_NTPase"/>
</dbReference>
<organism evidence="2 3">
    <name type="scientific">Enhygromyxa salina</name>
    <dbReference type="NCBI Taxonomy" id="215803"/>
    <lineage>
        <taxon>Bacteria</taxon>
        <taxon>Pseudomonadati</taxon>
        <taxon>Myxococcota</taxon>
        <taxon>Polyangia</taxon>
        <taxon>Nannocystales</taxon>
        <taxon>Nannocystaceae</taxon>
        <taxon>Enhygromyxa</taxon>
    </lineage>
</organism>
<feature type="domain" description="NACHT" evidence="1">
    <location>
        <begin position="445"/>
        <end position="563"/>
    </location>
</feature>
<dbReference type="PANTHER" id="PTHR46844:SF1">
    <property type="entry name" value="SLR5058 PROTEIN"/>
    <property type="match status" value="1"/>
</dbReference>
<dbReference type="RefSeq" id="WP_106091691.1">
    <property type="nucleotide sequence ID" value="NZ_PVNL01000097.1"/>
</dbReference>
<accession>A0A2S9YJD6</accession>
<sequence length="1280" mass="142614">MDALRDRAGVVGVFDDTLATTVIPDEPLCWLHISDLHVVGNDWQQDHVLRAFLRDLPRLLEQAGPAPQLVFVTGDVARHGARTDYDGAHAFLAALCEQLGLDWRQRLFVVPGNHDVDRKAISKTVARYDRAFDELDEDEFRTAIGVLIDDADDLALHGRRLGNWCEFTAKLQGPARRVSIDRPFRSDIVEVGGVTVGVASLCSAWLSGPDDARGRLVVGQRQIQLLVDELAAGGAQLRVALLHHPLDWLHEVEAKYLRALLRNEFDVMLHGHVHHPEAGAFVQGRQGTLEIGGGALYAGLGEDRFHGFTIVQVDADAGRLHVDAFTWTTRSGFWHRDAGFHRDAPDGRMTLELAFPRLGKVATEKPAGSPDPLVARLRRAVIDVHGEQTFVGLADGAPKPVASIHDIFVPLELRRRDAAEANERLSLEVLVPGWLRPAAEGKRAARAVILGDPGSGKSTLARYLAMRVAESEAPVVPLLLTVRDWVMGGGEEGMLDQARRYAASVLEIRTSVETLEQLCERGQAVLIVDGVDECSETLRVGLRDRLHGVASRYPLMPVLVTSRILGYDEAPLNATPFQHFVLEPFDDEQLRQFIERWYVVAESKNPVERQRKQAQLWSALEAEPRAKQMARTPLLATLLALVHFHRAQLPGERAQLYAVCIDTLVVTWPAARKRSLPELAGHRQLPMLEKLAFWMQSQRPSNFDTREQQLGVVVTRRQLDDQLEAQLADHAPESNEGWRRDLAHKWRRWLVADSGLLQESQRDRYSFVHLSLMEHLAGQAMLRQQGRKGNDAITRFVVEHHKWAAWRETLLLALGSRAEDRELGSAIMEAVTEINPFQFPSALFLLGVLREEIDVGERLCGRALDVVAALLSEYGPYTGSEVRAHIANILRFTHRHSDTVRRWIEAGLAERSDRALVGLLSLVPTGLPVVHALDCREEQDLGLVAFLDLDRGEWSTWARGKAKRSTLLTWVMGMPFARAQRRLFGNPTQLDSCLWVAWLLHQMTWVWDRVQRVVADSDALPRTLVTGTDMVHLAPSIRITCGAELSERGPAAGDSWQGDPVGAGYHAHFGVAFSTQIGRDLANLTIELRSASMSYIEARTEIANTLVRACLPPASPAWKAVLEALAGLVGNYATADEASRMARIRAANRALNTGFDLFVDTHNWDTPTPEKHALQLALGLAQYQTSWSWPTSNYWPTWFAGAPPEHWLPAHVWHLCRAVQEPDNPDHQSHAAACLARGDFPEFVDLLRQFELGPPDPEFLAHFSGPPIELPDLPDPPPRS</sequence>
<dbReference type="OrthoDB" id="651281at2"/>
<dbReference type="EMBL" id="PVNL01000097">
    <property type="protein sequence ID" value="PRQ05146.1"/>
    <property type="molecule type" value="Genomic_DNA"/>
</dbReference>
<dbReference type="Gene3D" id="3.60.21.10">
    <property type="match status" value="1"/>
</dbReference>
<dbReference type="Pfam" id="PF05729">
    <property type="entry name" value="NACHT"/>
    <property type="match status" value="1"/>
</dbReference>
<dbReference type="InterPro" id="IPR029052">
    <property type="entry name" value="Metallo-depent_PP-like"/>
</dbReference>
<dbReference type="Gene3D" id="3.40.50.300">
    <property type="entry name" value="P-loop containing nucleotide triphosphate hydrolases"/>
    <property type="match status" value="1"/>
</dbReference>
<name>A0A2S9YJD6_9BACT</name>
<dbReference type="Proteomes" id="UP000238823">
    <property type="component" value="Unassembled WGS sequence"/>
</dbReference>
<gene>
    <name evidence="2" type="primary">cpdA_5</name>
    <name evidence="2" type="ORF">ENSA7_47750</name>
</gene>
<evidence type="ECO:0000313" key="3">
    <source>
        <dbReference type="Proteomes" id="UP000238823"/>
    </source>
</evidence>
<evidence type="ECO:0000313" key="2">
    <source>
        <dbReference type="EMBL" id="PRQ05146.1"/>
    </source>
</evidence>
<protein>
    <submittedName>
        <fullName evidence="2">3',5'-cyclic adenosine monophosphate phosphodiesterase CpdA</fullName>
        <ecNumber evidence="2">3.1.4.53</ecNumber>
    </submittedName>
</protein>
<dbReference type="SUPFAM" id="SSF56300">
    <property type="entry name" value="Metallo-dependent phosphatases"/>
    <property type="match status" value="1"/>
</dbReference>
<dbReference type="Pfam" id="PF00149">
    <property type="entry name" value="Metallophos"/>
    <property type="match status" value="1"/>
</dbReference>
<dbReference type="PROSITE" id="PS50837">
    <property type="entry name" value="NACHT"/>
    <property type="match status" value="1"/>
</dbReference>
<dbReference type="InterPro" id="IPR004843">
    <property type="entry name" value="Calcineurin-like_PHP"/>
</dbReference>
<keyword evidence="2" id="KW-0378">Hydrolase</keyword>
<reference evidence="2 3" key="1">
    <citation type="submission" date="2018-03" db="EMBL/GenBank/DDBJ databases">
        <title>Draft Genome Sequences of the Obligatory Marine Myxobacteria Enhygromyxa salina SWB007.</title>
        <authorList>
            <person name="Poehlein A."/>
            <person name="Moghaddam J.A."/>
            <person name="Harms H."/>
            <person name="Alanjari M."/>
            <person name="Koenig G.M."/>
            <person name="Daniel R."/>
            <person name="Schaeberle T.F."/>
        </authorList>
    </citation>
    <scope>NUCLEOTIDE SEQUENCE [LARGE SCALE GENOMIC DNA]</scope>
    <source>
        <strain evidence="2 3">SWB007</strain>
    </source>
</reference>
<dbReference type="SUPFAM" id="SSF52540">
    <property type="entry name" value="P-loop containing nucleoside triphosphate hydrolases"/>
    <property type="match status" value="1"/>
</dbReference>
<dbReference type="PANTHER" id="PTHR46844">
    <property type="entry name" value="SLR5058 PROTEIN"/>
    <property type="match status" value="1"/>
</dbReference>
<dbReference type="GO" id="GO:0004115">
    <property type="term" value="F:3',5'-cyclic-AMP phosphodiesterase activity"/>
    <property type="evidence" value="ECO:0007669"/>
    <property type="project" value="UniProtKB-EC"/>
</dbReference>
<dbReference type="EC" id="3.1.4.53" evidence="2"/>
<proteinExistence type="predicted"/>
<comment type="caution">
    <text evidence="2">The sequence shown here is derived from an EMBL/GenBank/DDBJ whole genome shotgun (WGS) entry which is preliminary data.</text>
</comment>